<evidence type="ECO:0000259" key="2">
    <source>
        <dbReference type="Pfam" id="PF25077"/>
    </source>
</evidence>
<evidence type="ECO:0000313" key="4">
    <source>
        <dbReference type="Proteomes" id="UP000473278"/>
    </source>
</evidence>
<dbReference type="EMBL" id="JAALLT010000004">
    <property type="protein sequence ID" value="NGP77892.1"/>
    <property type="molecule type" value="Genomic_DNA"/>
</dbReference>
<feature type="domain" description="DUF7800" evidence="2">
    <location>
        <begin position="12"/>
        <end position="102"/>
    </location>
</feature>
<protein>
    <submittedName>
        <fullName evidence="3">Alkaline phosphatase family protein</fullName>
    </submittedName>
</protein>
<organism evidence="3 4">
    <name type="scientific">Halalkalibaculum roseum</name>
    <dbReference type="NCBI Taxonomy" id="2709311"/>
    <lineage>
        <taxon>Bacteria</taxon>
        <taxon>Pseudomonadati</taxon>
        <taxon>Balneolota</taxon>
        <taxon>Balneolia</taxon>
        <taxon>Balneolales</taxon>
        <taxon>Balneolaceae</taxon>
        <taxon>Halalkalibaculum</taxon>
    </lineage>
</organism>
<evidence type="ECO:0000313" key="3">
    <source>
        <dbReference type="EMBL" id="NGP77892.1"/>
    </source>
</evidence>
<dbReference type="Pfam" id="PF09423">
    <property type="entry name" value="PhoD"/>
    <property type="match status" value="1"/>
</dbReference>
<keyword evidence="4" id="KW-1185">Reference proteome</keyword>
<dbReference type="CDD" id="cd07389">
    <property type="entry name" value="MPP_PhoD"/>
    <property type="match status" value="1"/>
</dbReference>
<dbReference type="PANTHER" id="PTHR33987:SF1">
    <property type="entry name" value="CALCINEURIN-LIKE METALLO-PHOSPHOESTERASE SUPERFAMILY PROTEIN"/>
    <property type="match status" value="1"/>
</dbReference>
<reference evidence="3 4" key="1">
    <citation type="submission" date="2020-02" db="EMBL/GenBank/DDBJ databases">
        <title>Balneolaceae bacterium YR4-1, complete genome.</title>
        <authorList>
            <person name="Li Y."/>
            <person name="Wu S."/>
        </authorList>
    </citation>
    <scope>NUCLEOTIDE SEQUENCE [LARGE SCALE GENOMIC DNA]</scope>
    <source>
        <strain evidence="3 4">YR4-1</strain>
    </source>
</reference>
<dbReference type="InterPro" id="IPR018946">
    <property type="entry name" value="PhoD-like_MPP"/>
</dbReference>
<name>A0A6M1SXV9_9BACT</name>
<dbReference type="SUPFAM" id="SSF56300">
    <property type="entry name" value="Metallo-dependent phosphatases"/>
    <property type="match status" value="1"/>
</dbReference>
<sequence>MISTSALAQKELLRAGPMLGYVEMQEANIWVQTTEETTVEIRYWIKGNEEGTDQLYTGRTDAANSFTKHIKLQNLEFGSAYIYELYLNGEKISLAYPTEFTTQNLWQWRTDPPAFTMAFGSCLYVNDKKYDRPGDPYGTSPEILDAINAKNPDLMIWMGDNVYYREPDFYSLSRMDYRYRDARDTPEMQPLLAGAINLATWDDHDYGPNNSNRSYRMREEAVDIFKRYWANPGSNGGGIYTKYKYNDVEFFLLDDRYFRAPNQVDNTDKAYFGEEQMQWLKDGLVSSNAAFKIVINGNQVTNVDNTHESFPMYKEEFGELMDFLAEEKVEGVLFLSGDVHYSQLLKTEREGLYPIYEFTSSPLTAGVYEIADSEENYNNPLHVNGTLVTEYNFGMIEVSGPRQKRVLTLKSFDREGNLLWEREVSREELSISE</sequence>
<dbReference type="InterPro" id="IPR038607">
    <property type="entry name" value="PhoD-like_sf"/>
</dbReference>
<gene>
    <name evidence="3" type="ORF">G3570_14685</name>
</gene>
<accession>A0A6M1SXV9</accession>
<dbReference type="Pfam" id="PF25077">
    <property type="entry name" value="DUF7800"/>
    <property type="match status" value="1"/>
</dbReference>
<evidence type="ECO:0000259" key="1">
    <source>
        <dbReference type="Pfam" id="PF09423"/>
    </source>
</evidence>
<dbReference type="AlphaFoldDB" id="A0A6M1SXV9"/>
<proteinExistence type="predicted"/>
<dbReference type="PANTHER" id="PTHR33987">
    <property type="entry name" value="CALCINEURIN-LIKE METALLO-PHOSPHOESTERASE SUPERFAMILY PROTEIN"/>
    <property type="match status" value="1"/>
</dbReference>
<dbReference type="Proteomes" id="UP000473278">
    <property type="component" value="Unassembled WGS sequence"/>
</dbReference>
<feature type="domain" description="PhoD-like phosphatase metallophosphatase" evidence="1">
    <location>
        <begin position="145"/>
        <end position="378"/>
    </location>
</feature>
<dbReference type="InterPro" id="IPR056702">
    <property type="entry name" value="DUF7800"/>
</dbReference>
<dbReference type="InterPro" id="IPR029052">
    <property type="entry name" value="Metallo-depent_PP-like"/>
</dbReference>
<dbReference type="Gene3D" id="3.60.21.70">
    <property type="entry name" value="PhoD-like phosphatase"/>
    <property type="match status" value="1"/>
</dbReference>
<comment type="caution">
    <text evidence="3">The sequence shown here is derived from an EMBL/GenBank/DDBJ whole genome shotgun (WGS) entry which is preliminary data.</text>
</comment>